<dbReference type="InterPro" id="IPR003010">
    <property type="entry name" value="C-N_Hydrolase"/>
</dbReference>
<dbReference type="EMBL" id="FOPW01000001">
    <property type="protein sequence ID" value="SFH18768.1"/>
    <property type="molecule type" value="Genomic_DNA"/>
</dbReference>
<accession>A0A1I2XZ34</accession>
<keyword evidence="4" id="KW-0378">Hydrolase</keyword>
<reference evidence="3 5" key="1">
    <citation type="submission" date="2016-10" db="EMBL/GenBank/DDBJ databases">
        <authorList>
            <person name="Varghese N."/>
            <person name="Submissions S."/>
        </authorList>
    </citation>
    <scope>NUCLEOTIDE SEQUENCE [LARGE SCALE GENOMIC DNA]</scope>
    <source>
        <strain evidence="3 5">GMCC 1.11211</strain>
    </source>
</reference>
<dbReference type="InterPro" id="IPR001110">
    <property type="entry name" value="UPF0012_CS"/>
</dbReference>
<dbReference type="PROSITE" id="PS50263">
    <property type="entry name" value="CN_HYDROLASE"/>
    <property type="match status" value="1"/>
</dbReference>
<gene>
    <name evidence="4" type="ORF">E3O11_08540</name>
    <name evidence="3" type="ORF">SAMN05216274_101254</name>
</gene>
<sequence length="259" mass="28493">MRISLIQVASPDNETSNERRDRVSKMVLGTDADLVVLPELWAAGYFNFDRYSEESEPFEGRTVTDAAAWALQLGCYVHAGSFIERGSNGGYHNTAVLLSPEGGVIHSYRKIHVFGYESREAELLSPGTTVTTSPSRLGRIAATTCYDLRFPDLWRSLVDSGAEIVVTPAAWPLTRLSHWRLFTATRAVESQILMIACNAVGEQQGVVLGGHSSVIDPWGNILLEARDREGVFSVDVSDDIVKSVRSEFPVLGDRRPVLP</sequence>
<evidence type="ECO:0000313" key="4">
    <source>
        <dbReference type="EMBL" id="TFB85075.1"/>
    </source>
</evidence>
<dbReference type="PANTHER" id="PTHR23088:SF27">
    <property type="entry name" value="DEAMINATED GLUTATHIONE AMIDASE"/>
    <property type="match status" value="1"/>
</dbReference>
<evidence type="ECO:0000259" key="2">
    <source>
        <dbReference type="PROSITE" id="PS50263"/>
    </source>
</evidence>
<dbReference type="InterPro" id="IPR036526">
    <property type="entry name" value="C-N_Hydrolase_sf"/>
</dbReference>
<dbReference type="EMBL" id="SOFE01000014">
    <property type="protein sequence ID" value="TFB85075.1"/>
    <property type="molecule type" value="Genomic_DNA"/>
</dbReference>
<dbReference type="PANTHER" id="PTHR23088">
    <property type="entry name" value="NITRILASE-RELATED"/>
    <property type="match status" value="1"/>
</dbReference>
<dbReference type="RefSeq" id="WP_092448065.1">
    <property type="nucleotide sequence ID" value="NZ_BKAC01000003.1"/>
</dbReference>
<dbReference type="GO" id="GO:0016787">
    <property type="term" value="F:hydrolase activity"/>
    <property type="evidence" value="ECO:0007669"/>
    <property type="project" value="UniProtKB-KW"/>
</dbReference>
<comment type="similarity">
    <text evidence="1">Belongs to the carbon-nitrogen hydrolase superfamily. NIT1/NIT2 family.</text>
</comment>
<dbReference type="Pfam" id="PF00795">
    <property type="entry name" value="CN_hydrolase"/>
    <property type="match status" value="1"/>
</dbReference>
<dbReference type="Proteomes" id="UP000199681">
    <property type="component" value="Unassembled WGS sequence"/>
</dbReference>
<reference evidence="4 6" key="2">
    <citation type="submission" date="2019-03" db="EMBL/GenBank/DDBJ databases">
        <title>Genomics of glacier-inhabiting Cryobacterium strains.</title>
        <authorList>
            <person name="Liu Q."/>
            <person name="Xin Y.-H."/>
        </authorList>
    </citation>
    <scope>NUCLEOTIDE SEQUENCE [LARGE SCALE GENOMIC DNA]</scope>
    <source>
        <strain evidence="4 6">Hh34</strain>
    </source>
</reference>
<dbReference type="CDD" id="cd07583">
    <property type="entry name" value="nitrilase_5"/>
    <property type="match status" value="1"/>
</dbReference>
<evidence type="ECO:0000313" key="3">
    <source>
        <dbReference type="EMBL" id="SFH18768.1"/>
    </source>
</evidence>
<organism evidence="4 6">
    <name type="scientific">Cryobacterium levicorallinum</name>
    <dbReference type="NCBI Taxonomy" id="995038"/>
    <lineage>
        <taxon>Bacteria</taxon>
        <taxon>Bacillati</taxon>
        <taxon>Actinomycetota</taxon>
        <taxon>Actinomycetes</taxon>
        <taxon>Micrococcales</taxon>
        <taxon>Microbacteriaceae</taxon>
        <taxon>Cryobacterium</taxon>
    </lineage>
</organism>
<evidence type="ECO:0000256" key="1">
    <source>
        <dbReference type="ARBA" id="ARBA00010613"/>
    </source>
</evidence>
<protein>
    <submittedName>
        <fullName evidence="4">Carbon-nitrogen family hydrolase</fullName>
    </submittedName>
    <submittedName>
        <fullName evidence="3">Predicted amidohydrolase</fullName>
    </submittedName>
</protein>
<dbReference type="STRING" id="995038.SAMN05216274_101254"/>
<dbReference type="AlphaFoldDB" id="A0A1I2XZ34"/>
<dbReference type="Gene3D" id="3.60.110.10">
    <property type="entry name" value="Carbon-nitrogen hydrolase"/>
    <property type="match status" value="1"/>
</dbReference>
<dbReference type="Proteomes" id="UP000297963">
    <property type="component" value="Unassembled WGS sequence"/>
</dbReference>
<comment type="caution">
    <text evidence="4">The sequence shown here is derived from an EMBL/GenBank/DDBJ whole genome shotgun (WGS) entry which is preliminary data.</text>
</comment>
<name>A0A1I2XZ34_9MICO</name>
<keyword evidence="5" id="KW-1185">Reference proteome</keyword>
<evidence type="ECO:0000313" key="6">
    <source>
        <dbReference type="Proteomes" id="UP000297963"/>
    </source>
</evidence>
<evidence type="ECO:0000313" key="5">
    <source>
        <dbReference type="Proteomes" id="UP000199681"/>
    </source>
</evidence>
<feature type="domain" description="CN hydrolase" evidence="2">
    <location>
        <begin position="1"/>
        <end position="238"/>
    </location>
</feature>
<dbReference type="PROSITE" id="PS01227">
    <property type="entry name" value="UPF0012"/>
    <property type="match status" value="1"/>
</dbReference>
<proteinExistence type="inferred from homology"/>
<dbReference type="SUPFAM" id="SSF56317">
    <property type="entry name" value="Carbon-nitrogen hydrolase"/>
    <property type="match status" value="1"/>
</dbReference>